<dbReference type="AlphaFoldDB" id="A0A4S4BID9"/>
<proteinExistence type="predicted"/>
<sequence>MMRMAVHVYRRYRKHPFFLQHERSTHLPHETYASVAVFKVTERQLQQIVSLESDERIRQHSREPVLIFTNGRRVHAISPEGYDYARYACVIDRDSAENILRSV</sequence>
<name>A0A4S4BID9_9BACL</name>
<keyword evidence="2" id="KW-1185">Reference proteome</keyword>
<dbReference type="EMBL" id="SSOB01000041">
    <property type="protein sequence ID" value="THF74376.1"/>
    <property type="molecule type" value="Genomic_DNA"/>
</dbReference>
<evidence type="ECO:0000313" key="1">
    <source>
        <dbReference type="EMBL" id="THF74376.1"/>
    </source>
</evidence>
<dbReference type="RefSeq" id="WP_136372631.1">
    <property type="nucleotide sequence ID" value="NZ_SSOB01000041.1"/>
</dbReference>
<evidence type="ECO:0000313" key="2">
    <source>
        <dbReference type="Proteomes" id="UP000310636"/>
    </source>
</evidence>
<reference evidence="1 2" key="1">
    <citation type="submission" date="2019-04" db="EMBL/GenBank/DDBJ databases">
        <title>Cohnella sp. nov. isolated from preserved vegetables.</title>
        <authorList>
            <person name="Lin S.-Y."/>
            <person name="Hung M.-H."/>
            <person name="Young C.-C."/>
        </authorList>
    </citation>
    <scope>NUCLEOTIDE SEQUENCE [LARGE SCALE GENOMIC DNA]</scope>
    <source>
        <strain evidence="1 2">CC-MHH1044</strain>
    </source>
</reference>
<accession>A0A4S4BID9</accession>
<dbReference type="OrthoDB" id="2679551at2"/>
<comment type="caution">
    <text evidence="1">The sequence shown here is derived from an EMBL/GenBank/DDBJ whole genome shotgun (WGS) entry which is preliminary data.</text>
</comment>
<organism evidence="1 2">
    <name type="scientific">Cohnella fermenti</name>
    <dbReference type="NCBI Taxonomy" id="2565925"/>
    <lineage>
        <taxon>Bacteria</taxon>
        <taxon>Bacillati</taxon>
        <taxon>Bacillota</taxon>
        <taxon>Bacilli</taxon>
        <taxon>Bacillales</taxon>
        <taxon>Paenibacillaceae</taxon>
        <taxon>Cohnella</taxon>
    </lineage>
</organism>
<dbReference type="Proteomes" id="UP000310636">
    <property type="component" value="Unassembled WGS sequence"/>
</dbReference>
<gene>
    <name evidence="1" type="ORF">E6C55_25370</name>
</gene>
<protein>
    <submittedName>
        <fullName evidence="1">Uncharacterized protein</fullName>
    </submittedName>
</protein>